<organism evidence="1 2">
    <name type="scientific">Ruficoccus amylovorans</name>
    <dbReference type="NCBI Taxonomy" id="1804625"/>
    <lineage>
        <taxon>Bacteria</taxon>
        <taxon>Pseudomonadati</taxon>
        <taxon>Verrucomicrobiota</taxon>
        <taxon>Opitutia</taxon>
        <taxon>Puniceicoccales</taxon>
        <taxon>Cerasicoccaceae</taxon>
        <taxon>Ruficoccus</taxon>
    </lineage>
</organism>
<name>A0A842HBB6_9BACT</name>
<sequence>MQDNQEPQSSHVSVEDLLRLKRHEKPDEAYWERFDRELHQKSWQALAKPEPLLVRGLKAFGGKFVPALPLSAAAAFVVALSLNHFPAYTASNPVHPVYTAPAPVSADVAVPAAPVAGMAADFAQGSHQATFVVGQFDAQSSRSSEGNVTLVAASRPMPVEANQNVYYVGGSFDSGFGSENVSDQSRVY</sequence>
<dbReference type="Proteomes" id="UP000546464">
    <property type="component" value="Unassembled WGS sequence"/>
</dbReference>
<gene>
    <name evidence="1" type="ORF">H5P28_04115</name>
</gene>
<proteinExistence type="predicted"/>
<dbReference type="AlphaFoldDB" id="A0A842HBB6"/>
<reference evidence="1 2" key="1">
    <citation type="submission" date="2020-07" db="EMBL/GenBank/DDBJ databases">
        <authorList>
            <person name="Feng X."/>
        </authorList>
    </citation>
    <scope>NUCLEOTIDE SEQUENCE [LARGE SCALE GENOMIC DNA]</scope>
    <source>
        <strain evidence="1 2">JCM31066</strain>
    </source>
</reference>
<evidence type="ECO:0000313" key="2">
    <source>
        <dbReference type="Proteomes" id="UP000546464"/>
    </source>
</evidence>
<accession>A0A842HBB6</accession>
<keyword evidence="2" id="KW-1185">Reference proteome</keyword>
<protein>
    <submittedName>
        <fullName evidence="1">Uncharacterized protein</fullName>
    </submittedName>
</protein>
<comment type="caution">
    <text evidence="1">The sequence shown here is derived from an EMBL/GenBank/DDBJ whole genome shotgun (WGS) entry which is preliminary data.</text>
</comment>
<dbReference type="RefSeq" id="WP_185674444.1">
    <property type="nucleotide sequence ID" value="NZ_JACHVB010000013.1"/>
</dbReference>
<evidence type="ECO:0000313" key="1">
    <source>
        <dbReference type="EMBL" id="MBC2593439.1"/>
    </source>
</evidence>
<dbReference type="EMBL" id="JACHVB010000013">
    <property type="protein sequence ID" value="MBC2593439.1"/>
    <property type="molecule type" value="Genomic_DNA"/>
</dbReference>